<comment type="similarity">
    <text evidence="1 3">Belongs to the pirin family.</text>
</comment>
<evidence type="ECO:0008006" key="8">
    <source>
        <dbReference type="Google" id="ProtNLM"/>
    </source>
</evidence>
<dbReference type="CDD" id="cd02909">
    <property type="entry name" value="cupin_pirin_N"/>
    <property type="match status" value="1"/>
</dbReference>
<organism evidence="6 7">
    <name type="scientific">Peptostreptococcus russellii</name>
    <dbReference type="NCBI Taxonomy" id="215200"/>
    <lineage>
        <taxon>Bacteria</taxon>
        <taxon>Bacillati</taxon>
        <taxon>Bacillota</taxon>
        <taxon>Clostridia</taxon>
        <taxon>Peptostreptococcales</taxon>
        <taxon>Peptostreptococcaceae</taxon>
        <taxon>Peptostreptococcus</taxon>
    </lineage>
</organism>
<sequence>MLKDINRKVLKKVNGKAAVDGNGVHLVRVLGNNTAKSFDPILMLDSFDSRDPKDYIGGFPMHPHRGIETITFLKEGKMKHKDSLGNEDVVTGGSVQWMTAGSGIFHEEEIPAADRMLGVQIWLNLPAKEKMTDPEYYNIREEDIPQLDLDGGYLRVISGDYKDIHAFQAKHSPLKFYHLYLEKGKEIILDDITEASLMAFTLQGNVEINSEYIEEKTAVKFSEKGNLEIKAKTDTDILILASEPLKEEIYWGGPVVMDTRRGLEKAFEEMRSGNFIKKKIEY</sequence>
<dbReference type="InterPro" id="IPR003829">
    <property type="entry name" value="Pirin_N_dom"/>
</dbReference>
<name>A0A1H8IAQ3_9FIRM</name>
<dbReference type="STRING" id="215200.SAMN05216454_10792"/>
<evidence type="ECO:0000259" key="4">
    <source>
        <dbReference type="Pfam" id="PF02678"/>
    </source>
</evidence>
<evidence type="ECO:0000256" key="2">
    <source>
        <dbReference type="PIRSR" id="PIRSR006232-1"/>
    </source>
</evidence>
<feature type="binding site" evidence="2">
    <location>
        <position position="64"/>
    </location>
    <ligand>
        <name>Fe cation</name>
        <dbReference type="ChEBI" id="CHEBI:24875"/>
    </ligand>
</feature>
<gene>
    <name evidence="6" type="ORF">SAMN05216454_10792</name>
</gene>
<evidence type="ECO:0000256" key="1">
    <source>
        <dbReference type="ARBA" id="ARBA00008416"/>
    </source>
</evidence>
<evidence type="ECO:0000256" key="3">
    <source>
        <dbReference type="RuleBase" id="RU003457"/>
    </source>
</evidence>
<dbReference type="PANTHER" id="PTHR13903">
    <property type="entry name" value="PIRIN-RELATED"/>
    <property type="match status" value="1"/>
</dbReference>
<comment type="cofactor">
    <cofactor evidence="2">
        <name>Fe cation</name>
        <dbReference type="ChEBI" id="CHEBI:24875"/>
    </cofactor>
    <text evidence="2">Binds 1 Fe cation per subunit.</text>
</comment>
<dbReference type="AlphaFoldDB" id="A0A1H8IAQ3"/>
<dbReference type="Gene3D" id="2.60.120.10">
    <property type="entry name" value="Jelly Rolls"/>
    <property type="match status" value="2"/>
</dbReference>
<keyword evidence="7" id="KW-1185">Reference proteome</keyword>
<dbReference type="Pfam" id="PF02678">
    <property type="entry name" value="Pirin"/>
    <property type="match status" value="1"/>
</dbReference>
<dbReference type="OrthoDB" id="321327at2"/>
<feature type="binding site" evidence="2">
    <location>
        <position position="62"/>
    </location>
    <ligand>
        <name>Fe cation</name>
        <dbReference type="ChEBI" id="CHEBI:24875"/>
    </ligand>
</feature>
<keyword evidence="2" id="KW-0479">Metal-binding</keyword>
<keyword evidence="2" id="KW-0408">Iron</keyword>
<dbReference type="InterPro" id="IPR011051">
    <property type="entry name" value="RmlC_Cupin_sf"/>
</dbReference>
<feature type="domain" description="Pirin N-terminal" evidence="4">
    <location>
        <begin position="26"/>
        <end position="123"/>
    </location>
</feature>
<evidence type="ECO:0000259" key="5">
    <source>
        <dbReference type="Pfam" id="PF05726"/>
    </source>
</evidence>
<dbReference type="Proteomes" id="UP000199512">
    <property type="component" value="Unassembled WGS sequence"/>
</dbReference>
<dbReference type="PANTHER" id="PTHR13903:SF8">
    <property type="entry name" value="PIRIN"/>
    <property type="match status" value="1"/>
</dbReference>
<dbReference type="InterPro" id="IPR008778">
    <property type="entry name" value="Pirin_C_dom"/>
</dbReference>
<evidence type="ECO:0000313" key="6">
    <source>
        <dbReference type="EMBL" id="SEN65235.1"/>
    </source>
</evidence>
<dbReference type="EMBL" id="FODF01000007">
    <property type="protein sequence ID" value="SEN65235.1"/>
    <property type="molecule type" value="Genomic_DNA"/>
</dbReference>
<reference evidence="6 7" key="1">
    <citation type="submission" date="2016-10" db="EMBL/GenBank/DDBJ databases">
        <authorList>
            <person name="de Groot N.N."/>
        </authorList>
    </citation>
    <scope>NUCLEOTIDE SEQUENCE [LARGE SCALE GENOMIC DNA]</scope>
    <source>
        <strain evidence="6 7">Calf135</strain>
    </source>
</reference>
<evidence type="ECO:0000313" key="7">
    <source>
        <dbReference type="Proteomes" id="UP000199512"/>
    </source>
</evidence>
<dbReference type="RefSeq" id="WP_091975598.1">
    <property type="nucleotide sequence ID" value="NZ_FODF01000007.1"/>
</dbReference>
<dbReference type="GO" id="GO:0046872">
    <property type="term" value="F:metal ion binding"/>
    <property type="evidence" value="ECO:0007669"/>
    <property type="project" value="UniProtKB-KW"/>
</dbReference>
<dbReference type="PIRSF" id="PIRSF006232">
    <property type="entry name" value="Pirin"/>
    <property type="match status" value="1"/>
</dbReference>
<feature type="binding site" evidence="2">
    <location>
        <position position="108"/>
    </location>
    <ligand>
        <name>Fe cation</name>
        <dbReference type="ChEBI" id="CHEBI:24875"/>
    </ligand>
</feature>
<protein>
    <recommendedName>
        <fullName evidence="8">Pirin</fullName>
    </recommendedName>
</protein>
<feature type="domain" description="Pirin C-terminal" evidence="5">
    <location>
        <begin position="177"/>
        <end position="275"/>
    </location>
</feature>
<dbReference type="InterPro" id="IPR014710">
    <property type="entry name" value="RmlC-like_jellyroll"/>
</dbReference>
<proteinExistence type="inferred from homology"/>
<dbReference type="SUPFAM" id="SSF51182">
    <property type="entry name" value="RmlC-like cupins"/>
    <property type="match status" value="1"/>
</dbReference>
<accession>A0A1H8IAQ3</accession>
<dbReference type="Pfam" id="PF05726">
    <property type="entry name" value="Pirin_C"/>
    <property type="match status" value="1"/>
</dbReference>
<feature type="binding site" evidence="2">
    <location>
        <position position="106"/>
    </location>
    <ligand>
        <name>Fe cation</name>
        <dbReference type="ChEBI" id="CHEBI:24875"/>
    </ligand>
</feature>
<dbReference type="InterPro" id="IPR012093">
    <property type="entry name" value="Pirin"/>
</dbReference>